<dbReference type="OrthoDB" id="2965336at2"/>
<feature type="transmembrane region" description="Helical" evidence="1">
    <location>
        <begin position="48"/>
        <end position="68"/>
    </location>
</feature>
<reference evidence="3 4" key="1">
    <citation type="submission" date="2016-10" db="EMBL/GenBank/DDBJ databases">
        <authorList>
            <person name="de Groot N.N."/>
        </authorList>
    </citation>
    <scope>NUCLEOTIDE SEQUENCE [LARGE SCALE GENOMIC DNA]</scope>
    <source>
        <strain evidence="3 4">DSM 17074</strain>
    </source>
</reference>
<dbReference type="AlphaFoldDB" id="A0A1I6PVP5"/>
<gene>
    <name evidence="2" type="ORF">HMI01_14670</name>
    <name evidence="3" type="ORF">SAMN05421668_102233</name>
</gene>
<dbReference type="Proteomes" id="UP000199139">
    <property type="component" value="Unassembled WGS sequence"/>
</dbReference>
<keyword evidence="5" id="KW-1185">Reference proteome</keyword>
<accession>A0A1I6PVP5</accession>
<evidence type="ECO:0000313" key="3">
    <source>
        <dbReference type="EMBL" id="SFS44266.1"/>
    </source>
</evidence>
<dbReference type="EMBL" id="FPAI01000002">
    <property type="protein sequence ID" value="SFS44266.1"/>
    <property type="molecule type" value="Genomic_DNA"/>
</dbReference>
<dbReference type="Proteomes" id="UP000321773">
    <property type="component" value="Unassembled WGS sequence"/>
</dbReference>
<name>A0A1I6PVP5_9BACI</name>
<dbReference type="STRING" id="306541.SAMN05421668_102233"/>
<dbReference type="EMBL" id="BJWJ01000012">
    <property type="protein sequence ID" value="GEM04479.1"/>
    <property type="molecule type" value="Genomic_DNA"/>
</dbReference>
<evidence type="ECO:0000313" key="2">
    <source>
        <dbReference type="EMBL" id="GEM04479.1"/>
    </source>
</evidence>
<sequence length="403" mass="45180">MTTRDDERRIINQLSDFPHVRSKQSKQVLYQKVSSSLTPEQQRKSKKWMVTFPALATVFVLALVFFVLKDHLLPSQTEQAVNDLALETAQEGRITDTASEDAPESQLLRDDMMLFNSTTYQTSDFSNVLGHHVILPSDTVNEQSKIPVVAMDASVMYPVPLTIIDQQAEPLTFYNEQLSSFDFNQLGLTAETFNFGTFSQENQAITLSIDAEASDIGSSTQATVFEQTLRYMFQDTYETVFIENTGGQPIELGPFGEINRIDFKDVEKLSYKYVYTSSGHKFMIPIEATLNGETFITIDEALVDMQEPIPEFNIEPAIPEGVTYTLDLSNDGEIRLTFDEHKLFGDNPETIDMIEAILMTAKSFDFGHVSISIKGLDSHQVGPYSLGEPLPLPVAINPVKIIQ</sequence>
<keyword evidence="1" id="KW-0472">Membrane</keyword>
<protein>
    <recommendedName>
        <fullName evidence="6">Sporulation and spore germination</fullName>
    </recommendedName>
</protein>
<proteinExistence type="predicted"/>
<evidence type="ECO:0000313" key="5">
    <source>
        <dbReference type="Proteomes" id="UP000321773"/>
    </source>
</evidence>
<keyword evidence="1" id="KW-1133">Transmembrane helix</keyword>
<reference evidence="2 5" key="2">
    <citation type="submission" date="2019-07" db="EMBL/GenBank/DDBJ databases">
        <title>Whole genome shotgun sequence of Halolactibacillus miurensis NBRC 100873.</title>
        <authorList>
            <person name="Hosoyama A."/>
            <person name="Uohara A."/>
            <person name="Ohji S."/>
            <person name="Ichikawa N."/>
        </authorList>
    </citation>
    <scope>NUCLEOTIDE SEQUENCE [LARGE SCALE GENOMIC DNA]</scope>
    <source>
        <strain evidence="2 5">NBRC 100873</strain>
    </source>
</reference>
<evidence type="ECO:0000313" key="4">
    <source>
        <dbReference type="Proteomes" id="UP000199139"/>
    </source>
</evidence>
<keyword evidence="1" id="KW-0812">Transmembrane</keyword>
<evidence type="ECO:0008006" key="6">
    <source>
        <dbReference type="Google" id="ProtNLM"/>
    </source>
</evidence>
<organism evidence="3 4">
    <name type="scientific">Halolactibacillus miurensis</name>
    <dbReference type="NCBI Taxonomy" id="306541"/>
    <lineage>
        <taxon>Bacteria</taxon>
        <taxon>Bacillati</taxon>
        <taxon>Bacillota</taxon>
        <taxon>Bacilli</taxon>
        <taxon>Bacillales</taxon>
        <taxon>Bacillaceae</taxon>
        <taxon>Halolactibacillus</taxon>
    </lineage>
</organism>
<evidence type="ECO:0000256" key="1">
    <source>
        <dbReference type="SAM" id="Phobius"/>
    </source>
</evidence>
<dbReference type="RefSeq" id="WP_089852852.1">
    <property type="nucleotide sequence ID" value="NZ_BJWJ01000012.1"/>
</dbReference>